<dbReference type="GO" id="GO:0016579">
    <property type="term" value="P:protein deubiquitination"/>
    <property type="evidence" value="ECO:0007669"/>
    <property type="project" value="InterPro"/>
</dbReference>
<dbReference type="AlphaFoldDB" id="A0A6F9DX02"/>
<dbReference type="InterPro" id="IPR001394">
    <property type="entry name" value="Peptidase_C19_UCH"/>
</dbReference>
<dbReference type="InterPro" id="IPR028889">
    <property type="entry name" value="USP"/>
</dbReference>
<dbReference type="InterPro" id="IPR038765">
    <property type="entry name" value="Papain-like_cys_pep_sf"/>
</dbReference>
<dbReference type="SUPFAM" id="SSF54001">
    <property type="entry name" value="Cysteine proteinases"/>
    <property type="match status" value="1"/>
</dbReference>
<feature type="compositionally biased region" description="Low complexity" evidence="3">
    <location>
        <begin position="233"/>
        <end position="244"/>
    </location>
</feature>
<evidence type="ECO:0000313" key="5">
    <source>
        <dbReference type="EMBL" id="CAB3267553.1"/>
    </source>
</evidence>
<keyword evidence="2 5" id="KW-0378">Hydrolase</keyword>
<dbReference type="EMBL" id="LR791691">
    <property type="protein sequence ID" value="CAB3267553.1"/>
    <property type="molecule type" value="mRNA"/>
</dbReference>
<gene>
    <name evidence="5" type="primary">Usp31</name>
</gene>
<dbReference type="Gene3D" id="3.90.70.10">
    <property type="entry name" value="Cysteine proteinases"/>
    <property type="match status" value="2"/>
</dbReference>
<dbReference type="PANTHER" id="PTHR21646:SF14">
    <property type="entry name" value="FI05488P"/>
    <property type="match status" value="1"/>
</dbReference>
<dbReference type="PANTHER" id="PTHR21646">
    <property type="entry name" value="UBIQUITIN CARBOXYL-TERMINAL HYDROLASE"/>
    <property type="match status" value="1"/>
</dbReference>
<protein>
    <recommendedName>
        <fullName evidence="2">Ubiquitin carboxyl-terminal hydrolase</fullName>
        <ecNumber evidence="2">3.4.19.12</ecNumber>
    </recommendedName>
</protein>
<sequence length="902" mass="100777">MTEQHQKMRRGNKKSTFKAFGNFFALHMVKKLVTKKSKTQTKSVGGTKSKHDDKDAIEAGFSSNGTDLDVNLPRTNSVSSSKVLKVGNGSESFLSNGVDLSSVKTIPGAFGLVNHGNTCYINSIVQCLSNTDALAEYFVMGQYKADLKNCKKERSKKYGTKGEVTESLAILVRSLWTGTYSQDLTKHLKDTMGKFDSQYKGTTQHDSQEFLLWLFDKLHEDLNQLPSKKFSFSRKQSIRRNSSQKSRKRQSFVHANDSHNHIDLNPSSFIQRVFQGQYQSSLTCPNCKKNSDTRDPFLCVSLPIRQRTTRPIYVNVVFLPSKRKSGILSKGIGKIWKIAVQVHVEGKLYDLRQAVASDCGIHSRLLAFVEIQQDGFHDSYGDDHLLSKIPAISSMSSVASTLYVFEMPHITKLTAGTLPRNFASKYNRHNKGDKEKSNGSSGYSNQDSIVVLCINKLGAKDQGKRLGSPMVFRASRSITSEELQATITTLMGGAAKNGFKHDNPGSLFTIEVVGGLPNKTCILQSQQPLLLPTIEKALENCPAGGPLHIKLMAVWDKGNKSSFLDKVTEEKIEVQESVRLQRLLHEQPITCSLEECFDSYTQVEELGPDDSWLCPHCHKQQQGTVKKLSLYTLPDVLVLHLKRFRVSEGKRTKLCTRVEFPVTGLDISKHIYCDPSKHSSNSTKAGSWRTEGINNHIHGGEEYLYDLYAVCNHFGNLNSGHYTACCSNPLNGKWYQFDDSNTEVIAEQDLSSQSAYILFYQRRSVAAALSCGGMSNNSIMSDHWAFNLPQYKQKVQFISQSRLNHHSVAHGNGSLAVKSVLSNVNKIDAAMSVMQNKGKAADDESDEGGFDAPRRPYVRGLRRQNSAIVGKPESVQKNGELRGRQYRSYRNNRKFRQQTSPV</sequence>
<dbReference type="EC" id="3.4.19.12" evidence="2"/>
<dbReference type="PROSITE" id="PS00972">
    <property type="entry name" value="USP_1"/>
    <property type="match status" value="1"/>
</dbReference>
<dbReference type="InterPro" id="IPR050185">
    <property type="entry name" value="Ub_carboxyl-term_hydrolase"/>
</dbReference>
<organism evidence="5">
    <name type="scientific">Phallusia mammillata</name>
    <dbReference type="NCBI Taxonomy" id="59560"/>
    <lineage>
        <taxon>Eukaryota</taxon>
        <taxon>Metazoa</taxon>
        <taxon>Chordata</taxon>
        <taxon>Tunicata</taxon>
        <taxon>Ascidiacea</taxon>
        <taxon>Phlebobranchia</taxon>
        <taxon>Ascidiidae</taxon>
        <taxon>Phallusia</taxon>
    </lineage>
</organism>
<dbReference type="PROSITE" id="PS00973">
    <property type="entry name" value="USP_2"/>
    <property type="match status" value="1"/>
</dbReference>
<reference evidence="5" key="1">
    <citation type="submission" date="2020-04" db="EMBL/GenBank/DDBJ databases">
        <authorList>
            <person name="Neveu A P."/>
        </authorList>
    </citation>
    <scope>NUCLEOTIDE SEQUENCE</scope>
    <source>
        <tissue evidence="5">Whole embryo</tissue>
    </source>
</reference>
<feature type="domain" description="USP" evidence="4">
    <location>
        <begin position="110"/>
        <end position="763"/>
    </location>
</feature>
<dbReference type="Pfam" id="PF00443">
    <property type="entry name" value="UCH"/>
    <property type="match status" value="1"/>
</dbReference>
<comment type="similarity">
    <text evidence="2">Belongs to the peptidase C19 family.</text>
</comment>
<evidence type="ECO:0000256" key="1">
    <source>
        <dbReference type="ARBA" id="ARBA00000707"/>
    </source>
</evidence>
<dbReference type="GO" id="GO:0006508">
    <property type="term" value="P:proteolysis"/>
    <property type="evidence" value="ECO:0007669"/>
    <property type="project" value="UniProtKB-KW"/>
</dbReference>
<name>A0A6F9DX02_9ASCI</name>
<accession>A0A6F9DX02</accession>
<feature type="region of interest" description="Disordered" evidence="3">
    <location>
        <begin position="233"/>
        <end position="260"/>
    </location>
</feature>
<evidence type="ECO:0000256" key="3">
    <source>
        <dbReference type="SAM" id="MobiDB-lite"/>
    </source>
</evidence>
<dbReference type="InterPro" id="IPR018200">
    <property type="entry name" value="USP_CS"/>
</dbReference>
<evidence type="ECO:0000259" key="4">
    <source>
        <dbReference type="PROSITE" id="PS50235"/>
    </source>
</evidence>
<keyword evidence="2" id="KW-0645">Protease</keyword>
<keyword evidence="2" id="KW-0788">Thiol protease</keyword>
<dbReference type="GO" id="GO:0004843">
    <property type="term" value="F:cysteine-type deubiquitinase activity"/>
    <property type="evidence" value="ECO:0007669"/>
    <property type="project" value="UniProtKB-UniRule"/>
</dbReference>
<proteinExistence type="evidence at transcript level"/>
<feature type="region of interest" description="Disordered" evidence="3">
    <location>
        <begin position="837"/>
        <end position="902"/>
    </location>
</feature>
<comment type="catalytic activity">
    <reaction evidence="1 2">
        <text>Thiol-dependent hydrolysis of ester, thioester, amide, peptide and isopeptide bonds formed by the C-terminal Gly of ubiquitin (a 76-residue protein attached to proteins as an intracellular targeting signal).</text>
        <dbReference type="EC" id="3.4.19.12"/>
    </reaction>
</comment>
<dbReference type="PROSITE" id="PS50235">
    <property type="entry name" value="USP_3"/>
    <property type="match status" value="1"/>
</dbReference>
<evidence type="ECO:0000256" key="2">
    <source>
        <dbReference type="RuleBase" id="RU366025"/>
    </source>
</evidence>
<feature type="compositionally biased region" description="Basic residues" evidence="3">
    <location>
        <begin position="884"/>
        <end position="896"/>
    </location>
</feature>
<keyword evidence="2" id="KW-0833">Ubl conjugation pathway</keyword>
<feature type="region of interest" description="Disordered" evidence="3">
    <location>
        <begin position="37"/>
        <end position="56"/>
    </location>
</feature>